<dbReference type="PANTHER" id="PTHR43727">
    <property type="entry name" value="DIAMINOPIMELATE DECARBOXYLASE"/>
    <property type="match status" value="1"/>
</dbReference>
<comment type="subunit">
    <text evidence="11">Homodimer.</text>
</comment>
<dbReference type="PANTHER" id="PTHR43727:SF1">
    <property type="entry name" value="CARBOXYNORSPERMIDINE_CARBOXYSPERMIDINE DECARBOXYLASE"/>
    <property type="match status" value="1"/>
</dbReference>
<evidence type="ECO:0000313" key="14">
    <source>
        <dbReference type="EMBL" id="RDE08287.1"/>
    </source>
</evidence>
<dbReference type="EMBL" id="QQNH01000019">
    <property type="protein sequence ID" value="RDE08287.1"/>
    <property type="molecule type" value="Genomic_DNA"/>
</dbReference>
<feature type="domain" description="Orn/DAP/Arg decarboxylase 2 C-terminal" evidence="13">
    <location>
        <begin position="241"/>
        <end position="325"/>
    </location>
</feature>
<evidence type="ECO:0000256" key="9">
    <source>
        <dbReference type="ARBA" id="ARBA00047351"/>
    </source>
</evidence>
<keyword evidence="11" id="KW-0963">Cytoplasm</keyword>
<keyword evidence="15" id="KW-1185">Reference proteome</keyword>
<dbReference type="GO" id="GO:0009089">
    <property type="term" value="P:lysine biosynthetic process via diaminopimelate"/>
    <property type="evidence" value="ECO:0007669"/>
    <property type="project" value="TreeGrafter"/>
</dbReference>
<proteinExistence type="inferred from homology"/>
<evidence type="ECO:0000256" key="2">
    <source>
        <dbReference type="ARBA" id="ARBA00012259"/>
    </source>
</evidence>
<keyword evidence="5 11" id="KW-0663">Pyridoxal phosphate</keyword>
<evidence type="ECO:0000256" key="5">
    <source>
        <dbReference type="ARBA" id="ARBA00022898"/>
    </source>
</evidence>
<dbReference type="Proteomes" id="UP000253759">
    <property type="component" value="Unassembled WGS sequence"/>
</dbReference>
<evidence type="ECO:0000313" key="15">
    <source>
        <dbReference type="Proteomes" id="UP000253759"/>
    </source>
</evidence>
<dbReference type="CDD" id="cd06829">
    <property type="entry name" value="PLPDE_III_CANSDC"/>
    <property type="match status" value="1"/>
</dbReference>
<dbReference type="InterPro" id="IPR022643">
    <property type="entry name" value="De-COase2_C"/>
</dbReference>
<dbReference type="SUPFAM" id="SSF51419">
    <property type="entry name" value="PLP-binding barrel"/>
    <property type="match status" value="1"/>
</dbReference>
<keyword evidence="11" id="KW-0620">Polyamine biosynthesis</keyword>
<comment type="subcellular location">
    <subcellularLocation>
        <location evidence="11">Cytoplasm</location>
    </subcellularLocation>
</comment>
<evidence type="ECO:0000256" key="7">
    <source>
        <dbReference type="ARBA" id="ARBA00023239"/>
    </source>
</evidence>
<evidence type="ECO:0000256" key="11">
    <source>
        <dbReference type="PIRNR" id="PIRNR038941"/>
    </source>
</evidence>
<evidence type="ECO:0000256" key="8">
    <source>
        <dbReference type="ARBA" id="ARBA00025802"/>
    </source>
</evidence>
<protein>
    <recommendedName>
        <fullName evidence="3 11">Carboxynorspermidine/carboxyspermidine decarboxylase</fullName>
        <shortName evidence="11">CANS DC/CAS DC</shortName>
        <shortName evidence="11">CANSDC/CASDC</shortName>
        <ecNumber evidence="2 11">4.1.1.96</ecNumber>
    </recommendedName>
</protein>
<dbReference type="RefSeq" id="WP_114646471.1">
    <property type="nucleotide sequence ID" value="NZ_QQNH01000019.1"/>
</dbReference>
<dbReference type="GO" id="GO:0008295">
    <property type="term" value="P:spermidine biosynthetic process"/>
    <property type="evidence" value="ECO:0007669"/>
    <property type="project" value="UniProtKB-KW"/>
</dbReference>
<feature type="binding site" evidence="12">
    <location>
        <position position="272"/>
    </location>
    <ligand>
        <name>substrate</name>
    </ligand>
</feature>
<evidence type="ECO:0000256" key="1">
    <source>
        <dbReference type="ARBA" id="ARBA00001933"/>
    </source>
</evidence>
<evidence type="ECO:0000256" key="4">
    <source>
        <dbReference type="ARBA" id="ARBA00022793"/>
    </source>
</evidence>
<dbReference type="Pfam" id="PF00278">
    <property type="entry name" value="Orn_DAP_Arg_deC"/>
    <property type="match status" value="1"/>
</dbReference>
<dbReference type="InterPro" id="IPR009006">
    <property type="entry name" value="Ala_racemase/Decarboxylase_C"/>
</dbReference>
<keyword evidence="6 11" id="KW-0745">Spermidine biosynthesis</keyword>
<dbReference type="Gene3D" id="3.20.20.10">
    <property type="entry name" value="Alanine racemase"/>
    <property type="match status" value="1"/>
</dbReference>
<dbReference type="InterPro" id="IPR005730">
    <property type="entry name" value="Nsp_de-COase"/>
</dbReference>
<gene>
    <name evidence="14" type="ORF">DVH29_12245</name>
</gene>
<evidence type="ECO:0000259" key="13">
    <source>
        <dbReference type="Pfam" id="PF00278"/>
    </source>
</evidence>
<comment type="function">
    <text evidence="11">Catalyzes the decarboxylation of carboxynorspermidine and carboxyspermidine.</text>
</comment>
<dbReference type="OrthoDB" id="9804410at2"/>
<evidence type="ECO:0000256" key="10">
    <source>
        <dbReference type="ARBA" id="ARBA00047389"/>
    </source>
</evidence>
<dbReference type="InterPro" id="IPR029066">
    <property type="entry name" value="PLP-binding_barrel"/>
</dbReference>
<dbReference type="SUPFAM" id="SSF50621">
    <property type="entry name" value="Alanine racemase C-terminal domain-like"/>
    <property type="match status" value="1"/>
</dbReference>
<comment type="catalytic activity">
    <reaction evidence="10 11">
        <text>carboxynorspermidine + H(+) = norspermidine + CO2</text>
        <dbReference type="Rhea" id="RHEA:34099"/>
        <dbReference type="ChEBI" id="CHEBI:15378"/>
        <dbReference type="ChEBI" id="CHEBI:16526"/>
        <dbReference type="ChEBI" id="CHEBI:57920"/>
        <dbReference type="ChEBI" id="CHEBI:65070"/>
        <dbReference type="EC" id="4.1.1.96"/>
    </reaction>
</comment>
<feature type="binding site" evidence="12">
    <location>
        <position position="236"/>
    </location>
    <ligand>
        <name>substrate</name>
    </ligand>
</feature>
<name>A0A369W2T8_9HYPH</name>
<comment type="caution">
    <text evidence="14">The sequence shown here is derived from an EMBL/GenBank/DDBJ whole genome shotgun (WGS) entry which is preliminary data.</text>
</comment>
<evidence type="ECO:0000256" key="3">
    <source>
        <dbReference type="ARBA" id="ARBA00013633"/>
    </source>
</evidence>
<organism evidence="14 15">
    <name type="scientific">Pelagibacterium lacus</name>
    <dbReference type="NCBI Taxonomy" id="2282655"/>
    <lineage>
        <taxon>Bacteria</taxon>
        <taxon>Pseudomonadati</taxon>
        <taxon>Pseudomonadota</taxon>
        <taxon>Alphaproteobacteria</taxon>
        <taxon>Hyphomicrobiales</taxon>
        <taxon>Devosiaceae</taxon>
        <taxon>Pelagibacterium</taxon>
    </lineage>
</organism>
<dbReference type="GO" id="GO:0005737">
    <property type="term" value="C:cytoplasm"/>
    <property type="evidence" value="ECO:0007669"/>
    <property type="project" value="UniProtKB-SubCell"/>
</dbReference>
<comment type="catalytic activity">
    <reaction evidence="9 11">
        <text>carboxyspermidine + H(+) = spermidine + CO2</text>
        <dbReference type="Rhea" id="RHEA:34095"/>
        <dbReference type="ChEBI" id="CHEBI:15378"/>
        <dbReference type="ChEBI" id="CHEBI:16526"/>
        <dbReference type="ChEBI" id="CHEBI:57834"/>
        <dbReference type="ChEBI" id="CHEBI:65072"/>
        <dbReference type="EC" id="4.1.1.96"/>
    </reaction>
</comment>
<dbReference type="Gene3D" id="2.40.37.10">
    <property type="entry name" value="Lyase, Ornithine Decarboxylase, Chain A, domain 1"/>
    <property type="match status" value="1"/>
</dbReference>
<comment type="cofactor">
    <cofactor evidence="1 11">
        <name>pyridoxal 5'-phosphate</name>
        <dbReference type="ChEBI" id="CHEBI:597326"/>
    </cofactor>
</comment>
<dbReference type="PIRSF" id="PIRSF038941">
    <property type="entry name" value="NspC"/>
    <property type="match status" value="1"/>
</dbReference>
<reference evidence="15" key="1">
    <citation type="submission" date="2018-07" db="EMBL/GenBank/DDBJ databases">
        <authorList>
            <person name="Liu B.-T."/>
            <person name="Du Z."/>
        </authorList>
    </citation>
    <scope>NUCLEOTIDE SEQUENCE [LARGE SCALE GENOMIC DNA]</scope>
    <source>
        <strain evidence="15">XYN52</strain>
    </source>
</reference>
<evidence type="ECO:0000256" key="12">
    <source>
        <dbReference type="PIRSR" id="PIRSR038941-1"/>
    </source>
</evidence>
<sequence length="368" mass="41404">MTLQTPYYLLDKSVLLRNLEKISYLRQASGVKCVLALKAFATWSVFDLMREHMDGTTSSSLYEVKLGRDKFGGETHAYSVAWADHEIDEAIEACDKIIFNSVSQLERYADKAEAQGKKIGLRLNPGISHSHFILADPARPFSRLGEWDLERVRPVLDRISGVMFHFNCENDEYDSLDTLLQTIEERYADILHGLEWVSLGGGIRFTGDDYPIDKLAQRLKAMSERYGIQLYLEPGEASVTKSTTLEVTVLDTVYNGKHVAIVDSSTEAHMLDLLTYGEYTSVAPNTGPHTYIVCGKTCLAGDIFGEFQFETELKAGDRISFLDAGGYTMVKKNWFNGVQMPSIAVRHLDGQVELVREFTFEDYARSLS</sequence>
<dbReference type="GO" id="GO:0045312">
    <property type="term" value="P:nor-spermidine biosynthetic process"/>
    <property type="evidence" value="ECO:0007669"/>
    <property type="project" value="InterPro"/>
</dbReference>
<dbReference type="EC" id="4.1.1.96" evidence="2 11"/>
<comment type="similarity">
    <text evidence="8 11">Belongs to the Orn/Lys/Arg decarboxylase class-II family. NspC subfamily.</text>
</comment>
<keyword evidence="7 11" id="KW-0456">Lyase</keyword>
<dbReference type="AlphaFoldDB" id="A0A369W2T8"/>
<accession>A0A369W2T8</accession>
<keyword evidence="4 11" id="KW-0210">Decarboxylase</keyword>
<evidence type="ECO:0000256" key="6">
    <source>
        <dbReference type="ARBA" id="ARBA00023066"/>
    </source>
</evidence>
<dbReference type="GO" id="GO:0008836">
    <property type="term" value="F:diaminopimelate decarboxylase activity"/>
    <property type="evidence" value="ECO:0007669"/>
    <property type="project" value="TreeGrafter"/>
</dbReference>